<dbReference type="PANTHER" id="PTHR33734:SF22">
    <property type="entry name" value="MEMBRANE-BOUND LYTIC MUREIN TRANSGLYCOSYLASE D"/>
    <property type="match status" value="1"/>
</dbReference>
<feature type="domain" description="LysM" evidence="2">
    <location>
        <begin position="371"/>
        <end position="415"/>
    </location>
</feature>
<dbReference type="InterPro" id="IPR008258">
    <property type="entry name" value="Transglycosylase_SLT_dom_1"/>
</dbReference>
<proteinExistence type="predicted"/>
<dbReference type="Gene3D" id="1.10.530.10">
    <property type="match status" value="1"/>
</dbReference>
<dbReference type="InterPro" id="IPR036779">
    <property type="entry name" value="LysM_dom_sf"/>
</dbReference>
<dbReference type="Proteomes" id="UP000807850">
    <property type="component" value="Unassembled WGS sequence"/>
</dbReference>
<protein>
    <submittedName>
        <fullName evidence="3">LysM peptidoglycan-binding domain-containing protein</fullName>
    </submittedName>
</protein>
<dbReference type="SMART" id="SM00257">
    <property type="entry name" value="LysM"/>
    <property type="match status" value="3"/>
</dbReference>
<sequence length="593" mass="64333">MAQVQAARAAYQTAWDLRQAGDFAGAVRTCDAALEPVEAALAGDLDASTRRDLTECRSKLTGLRDAARGAEASAARDVKASASHDAKAPASREASDAADPQVLNAPAAEEIQPQLNADVVRWIEFFTGSGRSVFERWLKRSGRYMELFRSVLRKEGLPPDLVHLVFVESGFNLQARSVSRAVGPWQILRSTAQLFGLTVNQWVDERRDPEKSTVVAARYLKHLYSIFGDWPLALASYNAGEGTVLRAIKRQGTTNYWDLHLPRQTEEYVPQFMAVLAIAREPQKYGFDAVTLDEPMDFDELALTGAVDLRAIARLAECPVEEIQLLNPAVLRHAAPEHDGVTMVRVPRGKAAAIMAKLEDGASLPALNLTVQHRVRRGETLQRIANQYHVSAERLARTNHISRANPLKRGAVLTVPASTHAPAAADLPDGDPRASTAYVPPRALRMPASLNGQSNAEGRATRVVHKGETLASIADQYGVTVSDIRRWNKITGTSVRRGTRLKIRTGVAATPSPEAVAADSAKAVAIKAPPPRHHRGHRRGGADVPAKSTVTVRSGETLDVLAQRHGTSVARLKAANGLVSSRIRAGQRLRIPS</sequence>
<dbReference type="SUPFAM" id="SSF54106">
    <property type="entry name" value="LysM domain"/>
    <property type="match status" value="3"/>
</dbReference>
<evidence type="ECO:0000259" key="2">
    <source>
        <dbReference type="PROSITE" id="PS51782"/>
    </source>
</evidence>
<evidence type="ECO:0000256" key="1">
    <source>
        <dbReference type="SAM" id="MobiDB-lite"/>
    </source>
</evidence>
<organism evidence="3 4">
    <name type="scientific">Eiseniibacteriota bacterium</name>
    <dbReference type="NCBI Taxonomy" id="2212470"/>
    <lineage>
        <taxon>Bacteria</taxon>
        <taxon>Candidatus Eiseniibacteriota</taxon>
    </lineage>
</organism>
<dbReference type="PROSITE" id="PS51782">
    <property type="entry name" value="LYSM"/>
    <property type="match status" value="3"/>
</dbReference>
<gene>
    <name evidence="3" type="ORF">HY076_01830</name>
</gene>
<dbReference type="Pfam" id="PF01476">
    <property type="entry name" value="LysM"/>
    <property type="match status" value="3"/>
</dbReference>
<dbReference type="InterPro" id="IPR023346">
    <property type="entry name" value="Lysozyme-like_dom_sf"/>
</dbReference>
<dbReference type="SUPFAM" id="SSF53955">
    <property type="entry name" value="Lysozyme-like"/>
    <property type="match status" value="1"/>
</dbReference>
<dbReference type="AlphaFoldDB" id="A0A9D6L8T7"/>
<feature type="region of interest" description="Disordered" evidence="1">
    <location>
        <begin position="74"/>
        <end position="99"/>
    </location>
</feature>
<feature type="domain" description="LysM" evidence="2">
    <location>
        <begin position="548"/>
        <end position="591"/>
    </location>
</feature>
<dbReference type="CDD" id="cd16894">
    <property type="entry name" value="MltD-like"/>
    <property type="match status" value="1"/>
</dbReference>
<dbReference type="GO" id="GO:0008932">
    <property type="term" value="F:lytic endotransglycosylase activity"/>
    <property type="evidence" value="ECO:0007669"/>
    <property type="project" value="TreeGrafter"/>
</dbReference>
<comment type="caution">
    <text evidence="3">The sequence shown here is derived from an EMBL/GenBank/DDBJ whole genome shotgun (WGS) entry which is preliminary data.</text>
</comment>
<dbReference type="Gene3D" id="3.10.350.10">
    <property type="entry name" value="LysM domain"/>
    <property type="match status" value="3"/>
</dbReference>
<dbReference type="InterPro" id="IPR018392">
    <property type="entry name" value="LysM"/>
</dbReference>
<dbReference type="CDD" id="cd00118">
    <property type="entry name" value="LysM"/>
    <property type="match status" value="3"/>
</dbReference>
<dbReference type="Pfam" id="PF01464">
    <property type="entry name" value="SLT"/>
    <property type="match status" value="1"/>
</dbReference>
<evidence type="ECO:0000313" key="4">
    <source>
        <dbReference type="Proteomes" id="UP000807850"/>
    </source>
</evidence>
<dbReference type="EMBL" id="JACQAY010000054">
    <property type="protein sequence ID" value="MBI3538997.1"/>
    <property type="molecule type" value="Genomic_DNA"/>
</dbReference>
<reference evidence="3" key="1">
    <citation type="submission" date="2020-07" db="EMBL/GenBank/DDBJ databases">
        <title>Huge and variable diversity of episymbiotic CPR bacteria and DPANN archaea in groundwater ecosystems.</title>
        <authorList>
            <person name="He C.Y."/>
            <person name="Keren R."/>
            <person name="Whittaker M."/>
            <person name="Farag I.F."/>
            <person name="Doudna J."/>
            <person name="Cate J.H.D."/>
            <person name="Banfield J.F."/>
        </authorList>
    </citation>
    <scope>NUCLEOTIDE SEQUENCE</scope>
    <source>
        <strain evidence="3">NC_groundwater_928_Pr1_S-0.2um_72_17</strain>
    </source>
</reference>
<dbReference type="PANTHER" id="PTHR33734">
    <property type="entry name" value="LYSM DOMAIN-CONTAINING GPI-ANCHORED PROTEIN 2"/>
    <property type="match status" value="1"/>
</dbReference>
<accession>A0A9D6L8T7</accession>
<feature type="compositionally biased region" description="Basic and acidic residues" evidence="1">
    <location>
        <begin position="74"/>
        <end position="87"/>
    </location>
</feature>
<name>A0A9D6L8T7_UNCEI</name>
<feature type="domain" description="LysM" evidence="2">
    <location>
        <begin position="460"/>
        <end position="503"/>
    </location>
</feature>
<evidence type="ECO:0000313" key="3">
    <source>
        <dbReference type="EMBL" id="MBI3538997.1"/>
    </source>
</evidence>